<evidence type="ECO:0000256" key="1">
    <source>
        <dbReference type="SAM" id="MobiDB-lite"/>
    </source>
</evidence>
<dbReference type="AlphaFoldDB" id="A0A516G6I0"/>
<name>A0A516G6I0_9MICO</name>
<dbReference type="RefSeq" id="WP_143781653.1">
    <property type="nucleotide sequence ID" value="NZ_CP041616.1"/>
</dbReference>
<keyword evidence="2" id="KW-1133">Transmembrane helix</keyword>
<feature type="region of interest" description="Disordered" evidence="1">
    <location>
        <begin position="67"/>
        <end position="115"/>
    </location>
</feature>
<gene>
    <name evidence="3" type="ORF">FNH13_00545</name>
</gene>
<keyword evidence="2" id="KW-0812">Transmembrane</keyword>
<evidence type="ECO:0000313" key="4">
    <source>
        <dbReference type="Proteomes" id="UP000315395"/>
    </source>
</evidence>
<feature type="compositionally biased region" description="Polar residues" evidence="1">
    <location>
        <begin position="75"/>
        <end position="84"/>
    </location>
</feature>
<feature type="transmembrane region" description="Helical" evidence="2">
    <location>
        <begin position="39"/>
        <end position="59"/>
    </location>
</feature>
<dbReference type="Proteomes" id="UP000315395">
    <property type="component" value="Chromosome"/>
</dbReference>
<accession>A0A516G6I0</accession>
<keyword evidence="2" id="KW-0472">Membrane</keyword>
<reference evidence="3 4" key="1">
    <citation type="submission" date="2019-07" db="EMBL/GenBank/DDBJ databases">
        <title>complete genome sequencing of Ornithinimicrobium sp. H23M54.</title>
        <authorList>
            <person name="Bae J.-W."/>
            <person name="Lee S.-Y."/>
        </authorList>
    </citation>
    <scope>NUCLEOTIDE SEQUENCE [LARGE SCALE GENOMIC DNA]</scope>
    <source>
        <strain evidence="3 4">H23M54</strain>
    </source>
</reference>
<sequence length="389" mass="41800">MTRKNLHEVLDQAVGQTPRVDLAEGAWARGVGMRRRRRAAFAGGGAVLAATAVAGALAISGGLAPDEDMAPAVPTGSSPTQGEPSPTDGAELTGTPPPSDSAPSDGDPASWRLLDPGSLTMESQTLRVGVTRAGCSGGRTGQVLEPVVTAESDRVLVRIDVEPLPSGEYACPGNDEVEVDVVLDEPLGRRDLFDLACQDTDYPVPCDDHIQWAHPRGEPVEVMVDPYLIATTPQEFADWGSHVVWVEVLAEREVEPRYPGSLGADQTAREVDLYVRDVMWSHPEAITPVSWDEVITLEVSPGWSDGQPAVLESDTRLEVGHEYVLALVDTYDDGEQYLDSLLGSVTEIESPAGDLAYQLYAELENITPDPDRAPRPGEAWDARFMRVTG</sequence>
<organism evidence="3 4">
    <name type="scientific">Ornithinimicrobium ciconiae</name>
    <dbReference type="NCBI Taxonomy" id="2594265"/>
    <lineage>
        <taxon>Bacteria</taxon>
        <taxon>Bacillati</taxon>
        <taxon>Actinomycetota</taxon>
        <taxon>Actinomycetes</taxon>
        <taxon>Micrococcales</taxon>
        <taxon>Ornithinimicrobiaceae</taxon>
        <taxon>Ornithinimicrobium</taxon>
    </lineage>
</organism>
<dbReference type="KEGG" id="orz:FNH13_00545"/>
<proteinExistence type="predicted"/>
<feature type="compositionally biased region" description="Low complexity" evidence="1">
    <location>
        <begin position="101"/>
        <end position="110"/>
    </location>
</feature>
<dbReference type="EMBL" id="CP041616">
    <property type="protein sequence ID" value="QDO86990.1"/>
    <property type="molecule type" value="Genomic_DNA"/>
</dbReference>
<evidence type="ECO:0000313" key="3">
    <source>
        <dbReference type="EMBL" id="QDO86990.1"/>
    </source>
</evidence>
<evidence type="ECO:0000256" key="2">
    <source>
        <dbReference type="SAM" id="Phobius"/>
    </source>
</evidence>
<dbReference type="OrthoDB" id="4856072at2"/>
<keyword evidence="4" id="KW-1185">Reference proteome</keyword>
<protein>
    <submittedName>
        <fullName evidence="3">Uncharacterized protein</fullName>
    </submittedName>
</protein>